<name>A0A4Y2M8U9_ARAVE</name>
<organism evidence="1 2">
    <name type="scientific">Araneus ventricosus</name>
    <name type="common">Orbweaver spider</name>
    <name type="synonym">Epeira ventricosa</name>
    <dbReference type="NCBI Taxonomy" id="182803"/>
    <lineage>
        <taxon>Eukaryota</taxon>
        <taxon>Metazoa</taxon>
        <taxon>Ecdysozoa</taxon>
        <taxon>Arthropoda</taxon>
        <taxon>Chelicerata</taxon>
        <taxon>Arachnida</taxon>
        <taxon>Araneae</taxon>
        <taxon>Araneomorphae</taxon>
        <taxon>Entelegynae</taxon>
        <taxon>Araneoidea</taxon>
        <taxon>Araneidae</taxon>
        <taxon>Araneus</taxon>
    </lineage>
</organism>
<dbReference type="EMBL" id="BGPR01007004">
    <property type="protein sequence ID" value="GBN23501.1"/>
    <property type="molecule type" value="Genomic_DNA"/>
</dbReference>
<dbReference type="Proteomes" id="UP000499080">
    <property type="component" value="Unassembled WGS sequence"/>
</dbReference>
<protein>
    <recommendedName>
        <fullName evidence="3">Pre-C2HC domain-containing protein</fullName>
    </recommendedName>
</protein>
<dbReference type="AlphaFoldDB" id="A0A4Y2M8U9"/>
<keyword evidence="2" id="KW-1185">Reference proteome</keyword>
<accession>A0A4Y2M8U9</accession>
<sequence length="102" mass="11795">MMKRAIDYRDLLKQINEVEKIPCKAKEAGEFIKLFCQTPKNVRALTDFLDKGKEYFVIPGRAEKPVKVVIKGLPLDMDLDEIEAELTSKNFRVDKVIQLKKI</sequence>
<evidence type="ECO:0000313" key="2">
    <source>
        <dbReference type="Proteomes" id="UP000499080"/>
    </source>
</evidence>
<reference evidence="1 2" key="1">
    <citation type="journal article" date="2019" name="Sci. Rep.">
        <title>Orb-weaving spider Araneus ventricosus genome elucidates the spidroin gene catalogue.</title>
        <authorList>
            <person name="Kono N."/>
            <person name="Nakamura H."/>
            <person name="Ohtoshi R."/>
            <person name="Moran D.A.P."/>
            <person name="Shinohara A."/>
            <person name="Yoshida Y."/>
            <person name="Fujiwara M."/>
            <person name="Mori M."/>
            <person name="Tomita M."/>
            <person name="Arakawa K."/>
        </authorList>
    </citation>
    <scope>NUCLEOTIDE SEQUENCE [LARGE SCALE GENOMIC DNA]</scope>
</reference>
<proteinExistence type="predicted"/>
<dbReference type="OrthoDB" id="6434386at2759"/>
<evidence type="ECO:0000313" key="1">
    <source>
        <dbReference type="EMBL" id="GBN23501.1"/>
    </source>
</evidence>
<evidence type="ECO:0008006" key="3">
    <source>
        <dbReference type="Google" id="ProtNLM"/>
    </source>
</evidence>
<gene>
    <name evidence="1" type="ORF">AVEN_152547_1</name>
</gene>
<comment type="caution">
    <text evidence="1">The sequence shown here is derived from an EMBL/GenBank/DDBJ whole genome shotgun (WGS) entry which is preliminary data.</text>
</comment>